<accession>A0A1A6GCT4</accession>
<evidence type="ECO:0000256" key="1">
    <source>
        <dbReference type="SAM" id="MobiDB-lite"/>
    </source>
</evidence>
<dbReference type="EMBL" id="LZPO01097449">
    <property type="protein sequence ID" value="OBS64051.1"/>
    <property type="molecule type" value="Genomic_DNA"/>
</dbReference>
<organism evidence="2 3">
    <name type="scientific">Neotoma lepida</name>
    <name type="common">Desert woodrat</name>
    <dbReference type="NCBI Taxonomy" id="56216"/>
    <lineage>
        <taxon>Eukaryota</taxon>
        <taxon>Metazoa</taxon>
        <taxon>Chordata</taxon>
        <taxon>Craniata</taxon>
        <taxon>Vertebrata</taxon>
        <taxon>Euteleostomi</taxon>
        <taxon>Mammalia</taxon>
        <taxon>Eutheria</taxon>
        <taxon>Euarchontoglires</taxon>
        <taxon>Glires</taxon>
        <taxon>Rodentia</taxon>
        <taxon>Myomorpha</taxon>
        <taxon>Muroidea</taxon>
        <taxon>Cricetidae</taxon>
        <taxon>Neotominae</taxon>
        <taxon>Neotoma</taxon>
    </lineage>
</organism>
<name>A0A1A6GCT4_NEOLE</name>
<gene>
    <name evidence="2" type="ORF">A6R68_07410</name>
</gene>
<protein>
    <submittedName>
        <fullName evidence="2">Uncharacterized protein</fullName>
    </submittedName>
</protein>
<proteinExistence type="predicted"/>
<feature type="region of interest" description="Disordered" evidence="1">
    <location>
        <begin position="1"/>
        <end position="40"/>
    </location>
</feature>
<sequence length="63" mass="6960">MGTVAPRSPWRIRSSPRSSHGSRQRVTAQNTEQESLPQPQTTAKLLHTHTGYSKMDALTNQGS</sequence>
<evidence type="ECO:0000313" key="2">
    <source>
        <dbReference type="EMBL" id="OBS64051.1"/>
    </source>
</evidence>
<keyword evidence="3" id="KW-1185">Reference proteome</keyword>
<feature type="compositionally biased region" description="Polar residues" evidence="1">
    <location>
        <begin position="24"/>
        <end position="40"/>
    </location>
</feature>
<comment type="caution">
    <text evidence="2">The sequence shown here is derived from an EMBL/GenBank/DDBJ whole genome shotgun (WGS) entry which is preliminary data.</text>
</comment>
<dbReference type="AlphaFoldDB" id="A0A1A6GCT4"/>
<feature type="compositionally biased region" description="Low complexity" evidence="1">
    <location>
        <begin position="1"/>
        <end position="19"/>
    </location>
</feature>
<dbReference type="Proteomes" id="UP000092124">
    <property type="component" value="Unassembled WGS sequence"/>
</dbReference>
<evidence type="ECO:0000313" key="3">
    <source>
        <dbReference type="Proteomes" id="UP000092124"/>
    </source>
</evidence>
<reference evidence="2 3" key="1">
    <citation type="submission" date="2016-06" db="EMBL/GenBank/DDBJ databases">
        <title>The Draft Genome Sequence and Annotation of the Desert Woodrat Neotoma lepida.</title>
        <authorList>
            <person name="Campbell M."/>
            <person name="Oakeson K.F."/>
            <person name="Yandell M."/>
            <person name="Halpert J.R."/>
            <person name="Dearing D."/>
        </authorList>
    </citation>
    <scope>NUCLEOTIDE SEQUENCE [LARGE SCALE GENOMIC DNA]</scope>
    <source>
        <strain evidence="2">417</strain>
        <tissue evidence="2">Liver</tissue>
    </source>
</reference>